<comment type="subcellular location">
    <subcellularLocation>
        <location evidence="1">Membrane</location>
        <topology evidence="1">Multi-pass membrane protein</topology>
    </subcellularLocation>
</comment>
<dbReference type="VEuPathDB" id="TriTrypDB:ADEAN_000228700"/>
<protein>
    <recommendedName>
        <fullName evidence="7">Transmembrane 9 superfamily member</fullName>
    </recommendedName>
</protein>
<dbReference type="Proteomes" id="UP000515908">
    <property type="component" value="Chromosome 04"/>
</dbReference>
<evidence type="ECO:0000313" key="9">
    <source>
        <dbReference type="Proteomes" id="UP000515908"/>
    </source>
</evidence>
<feature type="transmembrane region" description="Helical" evidence="7">
    <location>
        <begin position="338"/>
        <end position="357"/>
    </location>
</feature>
<keyword evidence="4" id="KW-0732">Signal</keyword>
<proteinExistence type="inferred from homology"/>
<evidence type="ECO:0000256" key="3">
    <source>
        <dbReference type="ARBA" id="ARBA00022692"/>
    </source>
</evidence>
<keyword evidence="5 7" id="KW-1133">Transmembrane helix</keyword>
<sequence>MWGLEQMISYKSGDSIRIMADSFKSRRRLYPMNFYDFPFSAPDKEIVDSFKKKENLGEILLGHRLVPTNFEVKVLENTPNWVKTNTVPLNTIGTRAKLYSLLVNRYRSSFFLDGLPALVETGDRKYNGVSFQMGKKADKGFVLNNAFHFKIFYSTVSDYADLVVITRVVVAASSVSDADPEEPLYLSVNMLREEPKVPFTTYYKVSWEESDDEVTWKTRWDVYATLIRPRRDKGHYLSTAFSILLVCFLGTLVALVLARTVRRDLLDMTDGDTREDLREEKGWKLVRGDVFRTPKNAGILSSLIGGGCQLLAMIAVTSIASVVGILHPSQRGNLLTGLIMFFIVSSSIAGFVVSTMLRYFGQVSFKKALLYSLYLPISIFSGYLCLNMLHWWRHSTTAIPLHHLY</sequence>
<dbReference type="EMBL" id="LR877148">
    <property type="protein sequence ID" value="CAD2214836.1"/>
    <property type="molecule type" value="Genomic_DNA"/>
</dbReference>
<gene>
    <name evidence="8" type="ORF">ADEAN_000228700</name>
</gene>
<dbReference type="InterPro" id="IPR004240">
    <property type="entry name" value="EMP70"/>
</dbReference>
<dbReference type="GO" id="GO:0072657">
    <property type="term" value="P:protein localization to membrane"/>
    <property type="evidence" value="ECO:0007669"/>
    <property type="project" value="TreeGrafter"/>
</dbReference>
<evidence type="ECO:0000256" key="6">
    <source>
        <dbReference type="ARBA" id="ARBA00023136"/>
    </source>
</evidence>
<evidence type="ECO:0000256" key="7">
    <source>
        <dbReference type="RuleBase" id="RU363079"/>
    </source>
</evidence>
<dbReference type="GO" id="GO:0016020">
    <property type="term" value="C:membrane"/>
    <property type="evidence" value="ECO:0007669"/>
    <property type="project" value="UniProtKB-SubCell"/>
</dbReference>
<evidence type="ECO:0000313" key="8">
    <source>
        <dbReference type="EMBL" id="CAD2214836.1"/>
    </source>
</evidence>
<keyword evidence="3 7" id="KW-0812">Transmembrane</keyword>
<accession>A0A7G2C534</accession>
<evidence type="ECO:0000256" key="1">
    <source>
        <dbReference type="ARBA" id="ARBA00004141"/>
    </source>
</evidence>
<feature type="transmembrane region" description="Helical" evidence="7">
    <location>
        <begin position="297"/>
        <end position="326"/>
    </location>
</feature>
<feature type="transmembrane region" description="Helical" evidence="7">
    <location>
        <begin position="236"/>
        <end position="258"/>
    </location>
</feature>
<reference evidence="8 9" key="1">
    <citation type="submission" date="2020-08" db="EMBL/GenBank/DDBJ databases">
        <authorList>
            <person name="Newling K."/>
            <person name="Davey J."/>
            <person name="Forrester S."/>
        </authorList>
    </citation>
    <scope>NUCLEOTIDE SEQUENCE [LARGE SCALE GENOMIC DNA]</scope>
    <source>
        <strain evidence="9">Crithidia deanei Carvalho (ATCC PRA-265)</strain>
    </source>
</reference>
<name>A0A7G2C534_9TRYP</name>
<dbReference type="AlphaFoldDB" id="A0A7G2C534"/>
<feature type="transmembrane region" description="Helical" evidence="7">
    <location>
        <begin position="369"/>
        <end position="392"/>
    </location>
</feature>
<comment type="similarity">
    <text evidence="2 7">Belongs to the nonaspanin (TM9SF) (TC 9.A.2) family.</text>
</comment>
<evidence type="ECO:0000256" key="2">
    <source>
        <dbReference type="ARBA" id="ARBA00005227"/>
    </source>
</evidence>
<evidence type="ECO:0000256" key="5">
    <source>
        <dbReference type="ARBA" id="ARBA00022989"/>
    </source>
</evidence>
<comment type="caution">
    <text evidence="7">Lacks conserved residue(s) required for the propagation of feature annotation.</text>
</comment>
<organism evidence="8 9">
    <name type="scientific">Angomonas deanei</name>
    <dbReference type="NCBI Taxonomy" id="59799"/>
    <lineage>
        <taxon>Eukaryota</taxon>
        <taxon>Discoba</taxon>
        <taxon>Euglenozoa</taxon>
        <taxon>Kinetoplastea</taxon>
        <taxon>Metakinetoplastina</taxon>
        <taxon>Trypanosomatida</taxon>
        <taxon>Trypanosomatidae</taxon>
        <taxon>Strigomonadinae</taxon>
        <taxon>Angomonas</taxon>
    </lineage>
</organism>
<keyword evidence="9" id="KW-1185">Reference proteome</keyword>
<evidence type="ECO:0000256" key="4">
    <source>
        <dbReference type="ARBA" id="ARBA00022729"/>
    </source>
</evidence>
<keyword evidence="6 7" id="KW-0472">Membrane</keyword>
<dbReference type="OrthoDB" id="1666796at2759"/>
<dbReference type="PANTHER" id="PTHR10766">
    <property type="entry name" value="TRANSMEMBRANE 9 SUPERFAMILY PROTEIN"/>
    <property type="match status" value="1"/>
</dbReference>
<dbReference type="Pfam" id="PF02990">
    <property type="entry name" value="EMP70"/>
    <property type="match status" value="1"/>
</dbReference>